<evidence type="ECO:0000259" key="3">
    <source>
        <dbReference type="PROSITE" id="PS50212"/>
    </source>
</evidence>
<dbReference type="Gene3D" id="1.20.870.10">
    <property type="entry name" value="Son of sevenless (SoS) protein Chain: S domain 1"/>
    <property type="match status" value="1"/>
</dbReference>
<feature type="region of interest" description="Disordered" evidence="2">
    <location>
        <begin position="1"/>
        <end position="71"/>
    </location>
</feature>
<dbReference type="Proteomes" id="UP000827986">
    <property type="component" value="Unassembled WGS sequence"/>
</dbReference>
<organism evidence="4 5">
    <name type="scientific">Mauremys mutica</name>
    <name type="common">yellowpond turtle</name>
    <dbReference type="NCBI Taxonomy" id="74926"/>
    <lineage>
        <taxon>Eukaryota</taxon>
        <taxon>Metazoa</taxon>
        <taxon>Chordata</taxon>
        <taxon>Craniata</taxon>
        <taxon>Vertebrata</taxon>
        <taxon>Euteleostomi</taxon>
        <taxon>Archelosauria</taxon>
        <taxon>Testudinata</taxon>
        <taxon>Testudines</taxon>
        <taxon>Cryptodira</taxon>
        <taxon>Durocryptodira</taxon>
        <taxon>Testudinoidea</taxon>
        <taxon>Geoemydidae</taxon>
        <taxon>Geoemydinae</taxon>
        <taxon>Mauremys</taxon>
    </lineage>
</organism>
<dbReference type="AlphaFoldDB" id="A0A9D3XAR1"/>
<evidence type="ECO:0000313" key="5">
    <source>
        <dbReference type="Proteomes" id="UP000827986"/>
    </source>
</evidence>
<dbReference type="SUPFAM" id="SSF48366">
    <property type="entry name" value="Ras GEF"/>
    <property type="match status" value="1"/>
</dbReference>
<dbReference type="InterPro" id="IPR000651">
    <property type="entry name" value="Ras-like_Gua-exchang_fac_N"/>
</dbReference>
<feature type="compositionally biased region" description="Pro residues" evidence="2">
    <location>
        <begin position="1"/>
        <end position="12"/>
    </location>
</feature>
<dbReference type="PROSITE" id="PS50212">
    <property type="entry name" value="RASGEF_NTER"/>
    <property type="match status" value="1"/>
</dbReference>
<evidence type="ECO:0000256" key="2">
    <source>
        <dbReference type="SAM" id="MobiDB-lite"/>
    </source>
</evidence>
<name>A0A9D3XAR1_9SAUR</name>
<dbReference type="GO" id="GO:0005085">
    <property type="term" value="F:guanyl-nucleotide exchange factor activity"/>
    <property type="evidence" value="ECO:0007669"/>
    <property type="project" value="UniProtKB-KW"/>
</dbReference>
<sequence>MSQARPAPPSRPHPLDGGGAPCAPAARPPRRPGPSPGAAAERPSRRRRVKGGHRDPAPAPERPMEPLQQWGEEVEDGAIYSVTLQRVRAEPAAHGGPCPLAGAGPPCPFVQYRTCKLRRLRAGTLPQLVRGLVSASAESDPGYLPSFLATYRAFATPGRVLELLLPLGPDR</sequence>
<feature type="domain" description="N-terminal Ras-GEF" evidence="3">
    <location>
        <begin position="116"/>
        <end position="171"/>
    </location>
</feature>
<keyword evidence="1" id="KW-0344">Guanine-nucleotide releasing factor</keyword>
<dbReference type="EMBL" id="JAHDVG010000475">
    <property type="protein sequence ID" value="KAH1176141.1"/>
    <property type="molecule type" value="Genomic_DNA"/>
</dbReference>
<gene>
    <name evidence="4" type="ORF">KIL84_020875</name>
</gene>
<protein>
    <recommendedName>
        <fullName evidence="3">N-terminal Ras-GEF domain-containing protein</fullName>
    </recommendedName>
</protein>
<accession>A0A9D3XAR1</accession>
<comment type="caution">
    <text evidence="4">The sequence shown here is derived from an EMBL/GenBank/DDBJ whole genome shotgun (WGS) entry which is preliminary data.</text>
</comment>
<reference evidence="4" key="1">
    <citation type="submission" date="2021-09" db="EMBL/GenBank/DDBJ databases">
        <title>The genome of Mauremys mutica provides insights into the evolution of semi-aquatic lifestyle.</title>
        <authorList>
            <person name="Gong S."/>
            <person name="Gao Y."/>
        </authorList>
    </citation>
    <scope>NUCLEOTIDE SEQUENCE</scope>
    <source>
        <strain evidence="4">MM-2020</strain>
        <tissue evidence="4">Muscle</tissue>
    </source>
</reference>
<proteinExistence type="predicted"/>
<evidence type="ECO:0000256" key="1">
    <source>
        <dbReference type="PROSITE-ProRule" id="PRU00135"/>
    </source>
</evidence>
<keyword evidence="5" id="KW-1185">Reference proteome</keyword>
<dbReference type="InterPro" id="IPR023578">
    <property type="entry name" value="Ras_GEF_dom_sf"/>
</dbReference>
<dbReference type="Pfam" id="PF00618">
    <property type="entry name" value="RasGEF_N"/>
    <property type="match status" value="1"/>
</dbReference>
<evidence type="ECO:0000313" key="4">
    <source>
        <dbReference type="EMBL" id="KAH1176141.1"/>
    </source>
</evidence>